<evidence type="ECO:0000313" key="7">
    <source>
        <dbReference type="EMBL" id="SFL54742.1"/>
    </source>
</evidence>
<dbReference type="GO" id="GO:0046872">
    <property type="term" value="F:metal ion binding"/>
    <property type="evidence" value="ECO:0007669"/>
    <property type="project" value="UniProtKB-KW"/>
</dbReference>
<dbReference type="STRING" id="294671.YLM1_0113"/>
<accession>A0A126QWY1</accession>
<feature type="active site" description="Proton acceptor" evidence="4">
    <location>
        <position position="23"/>
    </location>
</feature>
<evidence type="ECO:0000256" key="5">
    <source>
        <dbReference type="PIRSR" id="PIRSR006113-2"/>
    </source>
</evidence>
<dbReference type="KEGG" id="mol:YLM1_0113"/>
<evidence type="ECO:0000256" key="2">
    <source>
        <dbReference type="ARBA" id="ARBA00022833"/>
    </source>
</evidence>
<evidence type="ECO:0000256" key="1">
    <source>
        <dbReference type="ARBA" id="ARBA00022723"/>
    </source>
</evidence>
<dbReference type="GeneID" id="28488409"/>
<reference evidence="8" key="2">
    <citation type="submission" date="2016-02" db="EMBL/GenBank/DDBJ databases">
        <title>The draft genome sequence of the rumen methanogen Methanobrevibacter olleyae YLM1.</title>
        <authorList>
            <consortium name="New Zealand Agricultural Greenhouse Gas Research Centre/Pastoral Greenhouse Gas Research Consortium"/>
            <person name="Kelly W.J."/>
            <person name="Li D."/>
            <person name="Lambie S.C."/>
            <person name="Attwood G.T."/>
            <person name="Altermann E."/>
            <person name="Leahy S.C."/>
        </authorList>
    </citation>
    <scope>NUCLEOTIDE SEQUENCE [LARGE SCALE GENOMIC DNA]</scope>
    <source>
        <strain evidence="8">YLM1</strain>
    </source>
</reference>
<reference evidence="7" key="4">
    <citation type="submission" date="2016-10" db="EMBL/GenBank/DDBJ databases">
        <authorList>
            <person name="de Groot N.N."/>
        </authorList>
    </citation>
    <scope>NUCLEOTIDE SEQUENCE [LARGE SCALE GENOMIC DNA]</scope>
    <source>
        <strain evidence="7">DSM 16632</strain>
    </source>
</reference>
<evidence type="ECO:0000256" key="4">
    <source>
        <dbReference type="PIRSR" id="PIRSR006113-1"/>
    </source>
</evidence>
<dbReference type="SUPFAM" id="SSF55620">
    <property type="entry name" value="Tetrahydrobiopterin biosynthesis enzymes-like"/>
    <property type="match status" value="1"/>
</dbReference>
<dbReference type="EMBL" id="FOTL01000018">
    <property type="protein sequence ID" value="SFL54742.1"/>
    <property type="molecule type" value="Genomic_DNA"/>
</dbReference>
<dbReference type="AlphaFoldDB" id="A0A126QWY1"/>
<dbReference type="EMBL" id="CP014265">
    <property type="protein sequence ID" value="AMK14673.1"/>
    <property type="molecule type" value="Genomic_DNA"/>
</dbReference>
<feature type="active site" description="Charge relay system" evidence="4">
    <location>
        <position position="68"/>
    </location>
</feature>
<keyword evidence="3" id="KW-0456">Lyase</keyword>
<reference evidence="6 8" key="1">
    <citation type="journal article" date="2016" name="Genome Announc.">
        <title>Draft Genome Sequence of the Rumen Methanogen Methanobrevibacter olleyae YLM1.</title>
        <authorList>
            <person name="Kelly W.J."/>
            <person name="Li D."/>
            <person name="Lambie S.C."/>
            <person name="Cox F."/>
            <person name="Attwood G.T."/>
            <person name="Altermann E."/>
            <person name="Leahy S.C."/>
        </authorList>
    </citation>
    <scope>NUCLEOTIDE SEQUENCE [LARGE SCALE GENOMIC DNA]</scope>
    <source>
        <strain evidence="6 8">YLM1</strain>
    </source>
</reference>
<dbReference type="Gene3D" id="3.30.479.10">
    <property type="entry name" value="6-pyruvoyl tetrahydropterin synthase/QueD"/>
    <property type="match status" value="1"/>
</dbReference>
<dbReference type="GO" id="GO:0016829">
    <property type="term" value="F:lyase activity"/>
    <property type="evidence" value="ECO:0007669"/>
    <property type="project" value="UniProtKB-KW"/>
</dbReference>
<dbReference type="PANTHER" id="PTHR12589:SF7">
    <property type="entry name" value="6-PYRUVOYL TETRAHYDROBIOPTERIN SYNTHASE"/>
    <property type="match status" value="1"/>
</dbReference>
<dbReference type="InterPro" id="IPR038418">
    <property type="entry name" value="6-PTP_synth/QueD_sf"/>
</dbReference>
<dbReference type="PIRSF" id="PIRSF006113">
    <property type="entry name" value="PTP_synth"/>
    <property type="match status" value="1"/>
</dbReference>
<feature type="binding site" evidence="5">
    <location>
        <position position="14"/>
    </location>
    <ligand>
        <name>Zn(2+)</name>
        <dbReference type="ChEBI" id="CHEBI:29105"/>
    </ligand>
</feature>
<dbReference type="PATRIC" id="fig|294671.3.peg.112"/>
<sequence length="119" mass="13954">MLRLVSEHRIYGCHKLKDQGGKCTQWHGHQYKVILTLQAPYKDLDYRNMIMDTYDIEAIFNEFIGVDHLNLNEFMDSENPTMEEMSKFFYDGLKDKIECLVSVGVYETPETGVTYTPME</sequence>
<evidence type="ECO:0000313" key="9">
    <source>
        <dbReference type="Proteomes" id="UP000183442"/>
    </source>
</evidence>
<evidence type="ECO:0000256" key="3">
    <source>
        <dbReference type="ARBA" id="ARBA00023239"/>
    </source>
</evidence>
<protein>
    <submittedName>
        <fullName evidence="7">6-pyruvoyltetrahydropterin/6-carboxytetrahydropterin synthase</fullName>
    </submittedName>
    <submittedName>
        <fullName evidence="6">Queuosine biosynthesis protein QueD</fullName>
    </submittedName>
</protein>
<feature type="binding site" evidence="5">
    <location>
        <position position="27"/>
    </location>
    <ligand>
        <name>Zn(2+)</name>
        <dbReference type="ChEBI" id="CHEBI:29105"/>
    </ligand>
</feature>
<dbReference type="Pfam" id="PF01242">
    <property type="entry name" value="PTPS"/>
    <property type="match status" value="1"/>
</dbReference>
<keyword evidence="8" id="KW-1185">Reference proteome</keyword>
<dbReference type="Proteomes" id="UP000066376">
    <property type="component" value="Chromosome"/>
</dbReference>
<dbReference type="Proteomes" id="UP000183442">
    <property type="component" value="Unassembled WGS sequence"/>
</dbReference>
<feature type="binding site" evidence="5">
    <location>
        <position position="29"/>
    </location>
    <ligand>
        <name>Zn(2+)</name>
        <dbReference type="ChEBI" id="CHEBI:29105"/>
    </ligand>
</feature>
<keyword evidence="2 5" id="KW-0862">Zinc</keyword>
<organism evidence="6 8">
    <name type="scientific">Methanobrevibacter olleyae</name>
    <dbReference type="NCBI Taxonomy" id="294671"/>
    <lineage>
        <taxon>Archaea</taxon>
        <taxon>Methanobacteriati</taxon>
        <taxon>Methanobacteriota</taxon>
        <taxon>Methanomada group</taxon>
        <taxon>Methanobacteria</taxon>
        <taxon>Methanobacteriales</taxon>
        <taxon>Methanobacteriaceae</taxon>
        <taxon>Methanobrevibacter</taxon>
    </lineage>
</organism>
<comment type="cofactor">
    <cofactor evidence="5">
        <name>Zn(2+)</name>
        <dbReference type="ChEBI" id="CHEBI:29105"/>
    </cofactor>
    <text evidence="5">Binds 1 zinc ion per subunit.</text>
</comment>
<gene>
    <name evidence="7" type="ORF">SAMN02910297_01183</name>
    <name evidence="6" type="ORF">YLM1_0113</name>
</gene>
<proteinExistence type="predicted"/>
<dbReference type="InterPro" id="IPR007115">
    <property type="entry name" value="6-PTP_synth/QueD"/>
</dbReference>
<dbReference type="PANTHER" id="PTHR12589">
    <property type="entry name" value="PYRUVOYL TETRAHYDROBIOPTERIN SYNTHASE"/>
    <property type="match status" value="1"/>
</dbReference>
<reference evidence="9" key="3">
    <citation type="submission" date="2016-10" db="EMBL/GenBank/DDBJ databases">
        <authorList>
            <person name="Varghese N."/>
        </authorList>
    </citation>
    <scope>NUCLEOTIDE SEQUENCE [LARGE SCALE GENOMIC DNA]</scope>
    <source>
        <strain evidence="9">DSM 16632</strain>
    </source>
</reference>
<name>A0A126QWY1_METOL</name>
<feature type="active site" description="Charge relay system" evidence="4">
    <location>
        <position position="107"/>
    </location>
</feature>
<dbReference type="RefSeq" id="WP_067145286.1">
    <property type="nucleotide sequence ID" value="NZ_CP014265.1"/>
</dbReference>
<evidence type="ECO:0000313" key="6">
    <source>
        <dbReference type="EMBL" id="AMK14673.1"/>
    </source>
</evidence>
<dbReference type="OrthoDB" id="6529at2157"/>
<keyword evidence="1 5" id="KW-0479">Metal-binding</keyword>
<evidence type="ECO:0000313" key="8">
    <source>
        <dbReference type="Proteomes" id="UP000066376"/>
    </source>
</evidence>